<feature type="signal peptide" evidence="1">
    <location>
        <begin position="1"/>
        <end position="20"/>
    </location>
</feature>
<proteinExistence type="predicted"/>
<dbReference type="PROSITE" id="PS51257">
    <property type="entry name" value="PROKAR_LIPOPROTEIN"/>
    <property type="match status" value="1"/>
</dbReference>
<dbReference type="Proteomes" id="UP001529085">
    <property type="component" value="Unassembled WGS sequence"/>
</dbReference>
<dbReference type="InterPro" id="IPR024079">
    <property type="entry name" value="MetalloPept_cat_dom_sf"/>
</dbReference>
<name>A0ABT6G4N5_9FLAO</name>
<keyword evidence="2" id="KW-0645">Protease</keyword>
<organism evidence="2 3">
    <name type="scientific">Winogradskyella marincola</name>
    <dbReference type="NCBI Taxonomy" id="3037795"/>
    <lineage>
        <taxon>Bacteria</taxon>
        <taxon>Pseudomonadati</taxon>
        <taxon>Bacteroidota</taxon>
        <taxon>Flavobacteriia</taxon>
        <taxon>Flavobacteriales</taxon>
        <taxon>Flavobacteriaceae</taxon>
        <taxon>Winogradskyella</taxon>
    </lineage>
</organism>
<sequence>MRLKITYLFLFLLFITSCTTEDSDSNNGDENNGINENLNRQTVGSSANDLLSATIFDKMIVEIVYVEGLEPTEETVTNFVSFLENRTYKPNGITIEKRAIPSPGNTSYSIQEIADIEIAERQYYNTNNTIAVWALFIDGESENNANGNVVLGSAYWNTSFVIFEETIQDYSNSTFEPNRTLLETTVITHEFGHIFGLTNLGTEMVTNHEDTEHPKHCNNEDCLMFWATESSQGVDNMLNMTSAPELDSQCIADLQANGGK</sequence>
<dbReference type="GO" id="GO:0008237">
    <property type="term" value="F:metallopeptidase activity"/>
    <property type="evidence" value="ECO:0007669"/>
    <property type="project" value="UniProtKB-KW"/>
</dbReference>
<reference evidence="2 3" key="1">
    <citation type="submission" date="2023-03" db="EMBL/GenBank/DDBJ databases">
        <title>Strain YYF002 represents a novel species in the genus Winogradskyella isolated from seawater.</title>
        <authorList>
            <person name="Fu Z.-Y."/>
        </authorList>
    </citation>
    <scope>NUCLEOTIDE SEQUENCE [LARGE SCALE GENOMIC DNA]</scope>
    <source>
        <strain evidence="2 3">YYF002</strain>
    </source>
</reference>
<protein>
    <submittedName>
        <fullName evidence="2">Membrane metalloprotease</fullName>
    </submittedName>
</protein>
<keyword evidence="3" id="KW-1185">Reference proteome</keyword>
<gene>
    <name evidence="2" type="ORF">P7122_14065</name>
</gene>
<comment type="caution">
    <text evidence="2">The sequence shown here is derived from an EMBL/GenBank/DDBJ whole genome shotgun (WGS) entry which is preliminary data.</text>
</comment>
<dbReference type="SUPFAM" id="SSF55486">
    <property type="entry name" value="Metalloproteases ('zincins'), catalytic domain"/>
    <property type="match status" value="1"/>
</dbReference>
<keyword evidence="2" id="KW-0482">Metalloprotease</keyword>
<dbReference type="Gene3D" id="3.40.390.10">
    <property type="entry name" value="Collagenase (Catalytic Domain)"/>
    <property type="match status" value="1"/>
</dbReference>
<dbReference type="RefSeq" id="WP_278006429.1">
    <property type="nucleotide sequence ID" value="NZ_JARSBN010000008.1"/>
</dbReference>
<keyword evidence="2" id="KW-0378">Hydrolase</keyword>
<keyword evidence="1" id="KW-0732">Signal</keyword>
<evidence type="ECO:0000313" key="2">
    <source>
        <dbReference type="EMBL" id="MDG4717008.1"/>
    </source>
</evidence>
<dbReference type="EMBL" id="JARSBN010000008">
    <property type="protein sequence ID" value="MDG4717008.1"/>
    <property type="molecule type" value="Genomic_DNA"/>
</dbReference>
<feature type="chain" id="PRO_5047373459" evidence="1">
    <location>
        <begin position="21"/>
        <end position="260"/>
    </location>
</feature>
<accession>A0ABT6G4N5</accession>
<evidence type="ECO:0000313" key="3">
    <source>
        <dbReference type="Proteomes" id="UP001529085"/>
    </source>
</evidence>
<evidence type="ECO:0000256" key="1">
    <source>
        <dbReference type="SAM" id="SignalP"/>
    </source>
</evidence>